<sequence length="115" mass="13056">MPNKCLARHYPKTGPDWCSRPPLTCMRPQGNDLLKTTSTCNYSAYNFRPPSQPLHHSILDPRVDEVDRIAAATGRQSKGSTFHGPEGCIEWFQSDTHHLRTQVTRLKFYDGSRGI</sequence>
<name>A0ABP6Z797_9ACTN</name>
<accession>A0ABP6Z797</accession>
<reference evidence="2" key="1">
    <citation type="journal article" date="2019" name="Int. J. Syst. Evol. Microbiol.">
        <title>The Global Catalogue of Microorganisms (GCM) 10K type strain sequencing project: providing services to taxonomists for standard genome sequencing and annotation.</title>
        <authorList>
            <consortium name="The Broad Institute Genomics Platform"/>
            <consortium name="The Broad Institute Genome Sequencing Center for Infectious Disease"/>
            <person name="Wu L."/>
            <person name="Ma J."/>
        </authorList>
    </citation>
    <scope>NUCLEOTIDE SEQUENCE [LARGE SCALE GENOMIC DNA]</scope>
    <source>
        <strain evidence="2">JCM 16928</strain>
    </source>
</reference>
<organism evidence="1 2">
    <name type="scientific">Kribbella ginsengisoli</name>
    <dbReference type="NCBI Taxonomy" id="363865"/>
    <lineage>
        <taxon>Bacteria</taxon>
        <taxon>Bacillati</taxon>
        <taxon>Actinomycetota</taxon>
        <taxon>Actinomycetes</taxon>
        <taxon>Propionibacteriales</taxon>
        <taxon>Kribbellaceae</taxon>
        <taxon>Kribbella</taxon>
    </lineage>
</organism>
<protein>
    <submittedName>
        <fullName evidence="1">Uncharacterized protein</fullName>
    </submittedName>
</protein>
<evidence type="ECO:0000313" key="2">
    <source>
        <dbReference type="Proteomes" id="UP001501222"/>
    </source>
</evidence>
<keyword evidence="2" id="KW-1185">Reference proteome</keyword>
<proteinExistence type="predicted"/>
<dbReference type="Proteomes" id="UP001501222">
    <property type="component" value="Unassembled WGS sequence"/>
</dbReference>
<gene>
    <name evidence="1" type="ORF">GCM10022235_81970</name>
</gene>
<evidence type="ECO:0000313" key="1">
    <source>
        <dbReference type="EMBL" id="GAA3597833.1"/>
    </source>
</evidence>
<dbReference type="EMBL" id="BAABAA010000021">
    <property type="protein sequence ID" value="GAA3597833.1"/>
    <property type="molecule type" value="Genomic_DNA"/>
</dbReference>
<comment type="caution">
    <text evidence="1">The sequence shown here is derived from an EMBL/GenBank/DDBJ whole genome shotgun (WGS) entry which is preliminary data.</text>
</comment>